<dbReference type="InterPro" id="IPR006510">
    <property type="entry name" value="Znf_LRP1"/>
</dbReference>
<evidence type="ECO:0000256" key="1">
    <source>
        <dbReference type="ARBA" id="ARBA00004123"/>
    </source>
</evidence>
<gene>
    <name evidence="9" type="ORF">CSSPJE1EN1_LOCUS19432</name>
</gene>
<evidence type="ECO:0000256" key="7">
    <source>
        <dbReference type="SAM" id="MobiDB-lite"/>
    </source>
</evidence>
<dbReference type="PANTHER" id="PTHR31604:SF30">
    <property type="entry name" value="PROTEIN LATERAL ROOT PRIMORDIUM 1"/>
    <property type="match status" value="1"/>
</dbReference>
<evidence type="ECO:0000259" key="8">
    <source>
        <dbReference type="Pfam" id="PF02713"/>
    </source>
</evidence>
<feature type="region of interest" description="Disordered" evidence="7">
    <location>
        <begin position="415"/>
        <end position="438"/>
    </location>
</feature>
<dbReference type="InterPro" id="IPR003863">
    <property type="entry name" value="DUF220"/>
</dbReference>
<keyword evidence="3" id="KW-0479">Metal-binding</keyword>
<dbReference type="Gene3D" id="3.30.530.20">
    <property type="match status" value="1"/>
</dbReference>
<dbReference type="EMBL" id="OZ020100">
    <property type="protein sequence ID" value="CAK9273954.1"/>
    <property type="molecule type" value="Genomic_DNA"/>
</dbReference>
<dbReference type="Pfam" id="PF05142">
    <property type="entry name" value="DUF702"/>
    <property type="match status" value="1"/>
</dbReference>
<feature type="domain" description="DUF220" evidence="8">
    <location>
        <begin position="124"/>
        <end position="170"/>
    </location>
</feature>
<evidence type="ECO:0000256" key="3">
    <source>
        <dbReference type="ARBA" id="ARBA00022723"/>
    </source>
</evidence>
<feature type="compositionally biased region" description="Low complexity" evidence="7">
    <location>
        <begin position="10"/>
        <end position="21"/>
    </location>
</feature>
<feature type="compositionally biased region" description="Low complexity" evidence="7">
    <location>
        <begin position="264"/>
        <end position="273"/>
    </location>
</feature>
<evidence type="ECO:0000256" key="2">
    <source>
        <dbReference type="ARBA" id="ARBA00006911"/>
    </source>
</evidence>
<dbReference type="SUPFAM" id="SSF55961">
    <property type="entry name" value="Bet v1-like"/>
    <property type="match status" value="1"/>
</dbReference>
<feature type="compositionally biased region" description="Acidic residues" evidence="7">
    <location>
        <begin position="231"/>
        <end position="240"/>
    </location>
</feature>
<feature type="region of interest" description="Disordered" evidence="7">
    <location>
        <begin position="1"/>
        <end position="26"/>
    </location>
</feature>
<protein>
    <recommendedName>
        <fullName evidence="8">DUF220 domain-containing protein</fullName>
    </recommendedName>
</protein>
<keyword evidence="6" id="KW-0539">Nucleus</keyword>
<dbReference type="NCBIfam" id="TIGR01623">
    <property type="entry name" value="put_zinc_LRP1"/>
    <property type="match status" value="1"/>
</dbReference>
<accession>A0ABP0X4D7</accession>
<evidence type="ECO:0000256" key="5">
    <source>
        <dbReference type="ARBA" id="ARBA00023125"/>
    </source>
</evidence>
<keyword evidence="5" id="KW-0238">DNA-binding</keyword>
<comment type="similarity">
    <text evidence="2">Belongs to the SHI protein family.</text>
</comment>
<keyword evidence="10" id="KW-1185">Reference proteome</keyword>
<feature type="compositionally biased region" description="Basic residues" evidence="7">
    <location>
        <begin position="252"/>
        <end position="263"/>
    </location>
</feature>
<feature type="region of interest" description="Disordered" evidence="7">
    <location>
        <begin position="231"/>
        <end position="275"/>
    </location>
</feature>
<organism evidence="9 10">
    <name type="scientific">Sphagnum jensenii</name>
    <dbReference type="NCBI Taxonomy" id="128206"/>
    <lineage>
        <taxon>Eukaryota</taxon>
        <taxon>Viridiplantae</taxon>
        <taxon>Streptophyta</taxon>
        <taxon>Embryophyta</taxon>
        <taxon>Bryophyta</taxon>
        <taxon>Sphagnophytina</taxon>
        <taxon>Sphagnopsida</taxon>
        <taxon>Sphagnales</taxon>
        <taxon>Sphagnaceae</taxon>
        <taxon>Sphagnum</taxon>
    </lineage>
</organism>
<dbReference type="InterPro" id="IPR007818">
    <property type="entry name" value="SHI"/>
</dbReference>
<sequence>MAERRDGHDAAAAAASSASTALDGVEGDGKTAIQDDAWLPSDSFVHEPPVLKVMQPKGTFCEIQARFSVALPPDGVYDIITDPNNRRVFKNIKEVCYRKVLEDDGNRQLVEVEQLGRWRFLMFSGTFSSRVMVEQNRQDHQMLFDLAKQGMMRKFSGSWKIDSMYASEQKSQAADSESEVVGAWVNFHQLLEPAILPPWPLSRYVRGVSERIIREMCSDLQHECLRLSQLDNDEEDDEEASSNSGSVGKRTADHHHHHHHHHNNNNNNNYNSNQASGQNWALAAAGQLVVVPAAAGTVTTGPTITTTTGSSACQECGNQAKKDCSYQRCRTCCKSRGFECSTHLKSTWVPAAKRRERQAAEASATSSGGLLLHRPGKSKHARTTTIATALVANATNSLTTTSAISLQGGGGGASDLNNSAHLTATHPSQTMSSSKGGLPPEVRAQALFKCVRLMGVEDSENEFAYQATVKIGGHIFKGVLYDQGVDNGQAAAAAPSPSALGELQLGGGNSRGGGMPSSSSALIDPSSSLYGSGSALLGGQTSFTHNNNLQHSC</sequence>
<evidence type="ECO:0000256" key="6">
    <source>
        <dbReference type="ARBA" id="ARBA00023242"/>
    </source>
</evidence>
<dbReference type="NCBIfam" id="TIGR01624">
    <property type="entry name" value="LRP1_Cterm"/>
    <property type="match status" value="1"/>
</dbReference>
<dbReference type="InterPro" id="IPR006511">
    <property type="entry name" value="SHI_C"/>
</dbReference>
<proteinExistence type="inferred from homology"/>
<dbReference type="Pfam" id="PF02713">
    <property type="entry name" value="DUF220"/>
    <property type="match status" value="1"/>
</dbReference>
<keyword evidence="4" id="KW-0862">Zinc</keyword>
<evidence type="ECO:0000313" key="10">
    <source>
        <dbReference type="Proteomes" id="UP001497444"/>
    </source>
</evidence>
<comment type="subcellular location">
    <subcellularLocation>
        <location evidence="1">Nucleus</location>
    </subcellularLocation>
</comment>
<dbReference type="PANTHER" id="PTHR31604">
    <property type="entry name" value="PROTEIN LATERAL ROOT PRIMORDIUM 1"/>
    <property type="match status" value="1"/>
</dbReference>
<feature type="region of interest" description="Disordered" evidence="7">
    <location>
        <begin position="354"/>
        <end position="378"/>
    </location>
</feature>
<dbReference type="InterPro" id="IPR023393">
    <property type="entry name" value="START-like_dom_sf"/>
</dbReference>
<dbReference type="Proteomes" id="UP001497444">
    <property type="component" value="Chromosome 5"/>
</dbReference>
<name>A0ABP0X4D7_9BRYO</name>
<feature type="compositionally biased region" description="Polar residues" evidence="7">
    <location>
        <begin position="415"/>
        <end position="435"/>
    </location>
</feature>
<reference evidence="9" key="1">
    <citation type="submission" date="2024-02" db="EMBL/GenBank/DDBJ databases">
        <authorList>
            <consortium name="ELIXIR-Norway"/>
            <consortium name="Elixir Norway"/>
        </authorList>
    </citation>
    <scope>NUCLEOTIDE SEQUENCE</scope>
</reference>
<evidence type="ECO:0000256" key="4">
    <source>
        <dbReference type="ARBA" id="ARBA00022833"/>
    </source>
</evidence>
<evidence type="ECO:0000313" key="9">
    <source>
        <dbReference type="EMBL" id="CAK9273954.1"/>
    </source>
</evidence>